<dbReference type="InterPro" id="IPR050204">
    <property type="entry name" value="AraC_XylS_family_regulators"/>
</dbReference>
<keyword evidence="2" id="KW-0238">DNA-binding</keyword>
<dbReference type="PROSITE" id="PS00041">
    <property type="entry name" value="HTH_ARAC_FAMILY_1"/>
    <property type="match status" value="1"/>
</dbReference>
<dbReference type="RefSeq" id="WP_244458225.1">
    <property type="nucleotide sequence ID" value="NZ_AP025637.1"/>
</dbReference>
<evidence type="ECO:0000256" key="3">
    <source>
        <dbReference type="ARBA" id="ARBA00023163"/>
    </source>
</evidence>
<dbReference type="EMBL" id="AP025637">
    <property type="protein sequence ID" value="BDG70919.1"/>
    <property type="molecule type" value="Genomic_DNA"/>
</dbReference>
<dbReference type="SUPFAM" id="SSF46689">
    <property type="entry name" value="Homeodomain-like"/>
    <property type="match status" value="1"/>
</dbReference>
<dbReference type="SMART" id="SM00342">
    <property type="entry name" value="HTH_ARAC"/>
    <property type="match status" value="1"/>
</dbReference>
<keyword evidence="1" id="KW-0805">Transcription regulation</keyword>
<evidence type="ECO:0000256" key="1">
    <source>
        <dbReference type="ARBA" id="ARBA00023015"/>
    </source>
</evidence>
<dbReference type="Proteomes" id="UP000831327">
    <property type="component" value="Chromosome"/>
</dbReference>
<dbReference type="Gene3D" id="1.10.10.60">
    <property type="entry name" value="Homeodomain-like"/>
    <property type="match status" value="1"/>
</dbReference>
<dbReference type="InterPro" id="IPR018062">
    <property type="entry name" value="HTH_AraC-typ_CS"/>
</dbReference>
<dbReference type="PANTHER" id="PTHR46796:SF12">
    <property type="entry name" value="HTH-TYPE DNA-BINDING TRANSCRIPTIONAL ACTIVATOR EUTR"/>
    <property type="match status" value="1"/>
</dbReference>
<sequence>MPLLGRHVVLDTRSVSVARDANRLFRGPLHLSPLGDPAAFRLVVATAAIDTIRLSAVTSTGHAIGLVEDDAITLLAPYRGIIATDTTAGRLEARAGDLVAPRRGPRRTLVGEDYVGLVVQVSTGSLRLSASHNPEDGAVLARAIDGGFDRRSAGSATAVLARYLRYLAAEVDHDTTVLRAPRGAQAAANMVTALVLDCFAAVAATTAPQRAAAAGRRHVERAEAAIRARVGEDLSVPALAAELGVGTRALQLAFRAHRGVTPREAIATARLDAAHALLSAASPAASVTGIALDCGVTHLGRFAAHYRDRFGEAPSETLARTRRSD</sequence>
<evidence type="ECO:0000259" key="4">
    <source>
        <dbReference type="PROSITE" id="PS01124"/>
    </source>
</evidence>
<dbReference type="InterPro" id="IPR009057">
    <property type="entry name" value="Homeodomain-like_sf"/>
</dbReference>
<evidence type="ECO:0000256" key="2">
    <source>
        <dbReference type="ARBA" id="ARBA00023125"/>
    </source>
</evidence>
<organism evidence="5 6">
    <name type="scientific">Roseomonas fluvialis</name>
    <dbReference type="NCBI Taxonomy" id="1750527"/>
    <lineage>
        <taxon>Bacteria</taxon>
        <taxon>Pseudomonadati</taxon>
        <taxon>Pseudomonadota</taxon>
        <taxon>Alphaproteobacteria</taxon>
        <taxon>Acetobacterales</taxon>
        <taxon>Roseomonadaceae</taxon>
        <taxon>Roseomonas</taxon>
    </lineage>
</organism>
<accession>A0ABN6NWX8</accession>
<proteinExistence type="predicted"/>
<protein>
    <submittedName>
        <fullName evidence="5">AraC family transcriptional regulator</fullName>
    </submittedName>
</protein>
<dbReference type="PANTHER" id="PTHR46796">
    <property type="entry name" value="HTH-TYPE TRANSCRIPTIONAL ACTIVATOR RHAS-RELATED"/>
    <property type="match status" value="1"/>
</dbReference>
<dbReference type="PROSITE" id="PS01124">
    <property type="entry name" value="HTH_ARAC_FAMILY_2"/>
    <property type="match status" value="1"/>
</dbReference>
<evidence type="ECO:0000313" key="6">
    <source>
        <dbReference type="Proteomes" id="UP000831327"/>
    </source>
</evidence>
<name>A0ABN6NWX8_9PROT</name>
<reference evidence="5 6" key="1">
    <citation type="journal article" date="2016" name="Microbes Environ.">
        <title>Phylogenetically diverse aerobic anoxygenic phototrophic bacteria isolated from epilithic biofilms in Tama river, Japan.</title>
        <authorList>
            <person name="Hirose S."/>
            <person name="Matsuura K."/>
            <person name="Haruta S."/>
        </authorList>
    </citation>
    <scope>NUCLEOTIDE SEQUENCE [LARGE SCALE GENOMIC DNA]</scope>
    <source>
        <strain evidence="5 6">S08</strain>
    </source>
</reference>
<gene>
    <name evidence="5" type="ORF">Rmf_08480</name>
</gene>
<keyword evidence="6" id="KW-1185">Reference proteome</keyword>
<dbReference type="Pfam" id="PF12833">
    <property type="entry name" value="HTH_18"/>
    <property type="match status" value="1"/>
</dbReference>
<keyword evidence="3" id="KW-0804">Transcription</keyword>
<feature type="domain" description="HTH araC/xylS-type" evidence="4">
    <location>
        <begin position="220"/>
        <end position="320"/>
    </location>
</feature>
<dbReference type="InterPro" id="IPR018060">
    <property type="entry name" value="HTH_AraC"/>
</dbReference>
<evidence type="ECO:0000313" key="5">
    <source>
        <dbReference type="EMBL" id="BDG70919.1"/>
    </source>
</evidence>